<evidence type="ECO:0000313" key="3">
    <source>
        <dbReference type="Proteomes" id="UP000324194"/>
    </source>
</evidence>
<evidence type="ECO:0000259" key="1">
    <source>
        <dbReference type="Pfam" id="PF00561"/>
    </source>
</evidence>
<dbReference type="InterPro" id="IPR000073">
    <property type="entry name" value="AB_hydrolase_1"/>
</dbReference>
<dbReference type="InterPro" id="IPR029058">
    <property type="entry name" value="AB_hydrolase_fold"/>
</dbReference>
<proteinExistence type="predicted"/>
<feature type="domain" description="AB hydrolase-1" evidence="1">
    <location>
        <begin position="31"/>
        <end position="284"/>
    </location>
</feature>
<dbReference type="OrthoDB" id="9791366at2"/>
<dbReference type="Gene3D" id="3.40.50.1820">
    <property type="entry name" value="alpha/beta hydrolase"/>
    <property type="match status" value="1"/>
</dbReference>
<dbReference type="Pfam" id="PF00561">
    <property type="entry name" value="Abhydrolase_1"/>
    <property type="match status" value="1"/>
</dbReference>
<dbReference type="InterPro" id="IPR050266">
    <property type="entry name" value="AB_hydrolase_sf"/>
</dbReference>
<evidence type="ECO:0000313" key="2">
    <source>
        <dbReference type="EMBL" id="VVC76298.1"/>
    </source>
</evidence>
<dbReference type="EMBL" id="LR699119">
    <property type="protein sequence ID" value="VVC76298.1"/>
    <property type="molecule type" value="Genomic_DNA"/>
</dbReference>
<reference evidence="2 3" key="1">
    <citation type="submission" date="2019-08" db="EMBL/GenBank/DDBJ databases">
        <authorList>
            <person name="Guy L."/>
        </authorList>
    </citation>
    <scope>NUCLEOTIDE SEQUENCE [LARGE SCALE GENOMIC DNA]</scope>
    <source>
        <strain evidence="2 3">SGT-108</strain>
    </source>
</reference>
<dbReference type="RefSeq" id="WP_148339521.1">
    <property type="nucleotide sequence ID" value="NZ_LR699119.1"/>
</dbReference>
<keyword evidence="3" id="KW-1185">Reference proteome</keyword>
<dbReference type="PANTHER" id="PTHR43798:SF33">
    <property type="entry name" value="HYDROLASE, PUTATIVE (AFU_ORTHOLOGUE AFUA_2G14860)-RELATED"/>
    <property type="match status" value="1"/>
</dbReference>
<dbReference type="AlphaFoldDB" id="A0A5E4PIL9"/>
<sequence length="300" mass="33763">MNKDYFLGVTEDGFHRVAYTEWGVTNPASIPVICVHGLTRNGRDFDALAEYFSSRGHHLYCPDIVGRGDSDWLKNPLHYTYEQYIADMNALIARTHASQIDWIGTSMGGLIGMIMASLPGTPIRRLVMNDVGPQIPVKAISRLSKYAGRDPDFASLEAAKAYFKDIYADFGNLSDAQWQQFTEHSVRESAPGKFITKIDHGIKRTPAKSKLAWNLLLNPHKALEGTFFDVDLWQIWRKVTCPVLVIHGARSDLLLPEIIEKMRQLHTGMEVLEVPDAGHAPALLDPAHHEFIYRWLAKPA</sequence>
<name>A0A5E4PIL9_9COXI</name>
<protein>
    <submittedName>
        <fullName evidence="2">Tropinesterase</fullName>
    </submittedName>
</protein>
<accession>A0A5E4PIL9</accession>
<organism evidence="2 3">
    <name type="scientific">Aquicella siphonis</name>
    <dbReference type="NCBI Taxonomy" id="254247"/>
    <lineage>
        <taxon>Bacteria</taxon>
        <taxon>Pseudomonadati</taxon>
        <taxon>Pseudomonadota</taxon>
        <taxon>Gammaproteobacteria</taxon>
        <taxon>Legionellales</taxon>
        <taxon>Coxiellaceae</taxon>
        <taxon>Aquicella</taxon>
    </lineage>
</organism>
<dbReference type="GO" id="GO:0016020">
    <property type="term" value="C:membrane"/>
    <property type="evidence" value="ECO:0007669"/>
    <property type="project" value="TreeGrafter"/>
</dbReference>
<dbReference type="Proteomes" id="UP000324194">
    <property type="component" value="Chromosome 1"/>
</dbReference>
<dbReference type="PANTHER" id="PTHR43798">
    <property type="entry name" value="MONOACYLGLYCEROL LIPASE"/>
    <property type="match status" value="1"/>
</dbReference>
<dbReference type="KEGG" id="asip:AQUSIP_16070"/>
<gene>
    <name evidence="2" type="ORF">AQUSIP_16070</name>
</gene>
<dbReference type="SUPFAM" id="SSF53474">
    <property type="entry name" value="alpha/beta-Hydrolases"/>
    <property type="match status" value="1"/>
</dbReference>